<reference evidence="2" key="1">
    <citation type="submission" date="2021-03" db="EMBL/GenBank/DDBJ databases">
        <title>Description of Psychrosphaera ytuae sp. nov. isolated from deep sea sediment of South China Sea.</title>
        <authorList>
            <person name="Zhang J."/>
            <person name="Xu X.-D."/>
        </authorList>
    </citation>
    <scope>NUCLEOTIDE SEQUENCE</scope>
    <source>
        <strain evidence="2">MTZ26</strain>
    </source>
</reference>
<accession>A0A975DCF4</accession>
<keyword evidence="3" id="KW-1185">Reference proteome</keyword>
<feature type="transmembrane region" description="Helical" evidence="1">
    <location>
        <begin position="136"/>
        <end position="153"/>
    </location>
</feature>
<protein>
    <submittedName>
        <fullName evidence="2">Uncharacterized protein</fullName>
    </submittedName>
</protein>
<name>A0A975DCF4_9GAMM</name>
<proteinExistence type="predicted"/>
<gene>
    <name evidence="2" type="ORF">J1N51_03420</name>
</gene>
<dbReference type="KEGG" id="psym:J1N51_03420"/>
<evidence type="ECO:0000313" key="3">
    <source>
        <dbReference type="Proteomes" id="UP000682739"/>
    </source>
</evidence>
<dbReference type="Proteomes" id="UP000682739">
    <property type="component" value="Chromosome"/>
</dbReference>
<evidence type="ECO:0000313" key="2">
    <source>
        <dbReference type="EMBL" id="QTH64536.1"/>
    </source>
</evidence>
<feature type="transmembrane region" description="Helical" evidence="1">
    <location>
        <begin position="20"/>
        <end position="39"/>
    </location>
</feature>
<keyword evidence="1" id="KW-1133">Transmembrane helix</keyword>
<dbReference type="EMBL" id="CP072110">
    <property type="protein sequence ID" value="QTH64536.1"/>
    <property type="molecule type" value="Genomic_DNA"/>
</dbReference>
<keyword evidence="1" id="KW-0812">Transmembrane</keyword>
<organism evidence="2 3">
    <name type="scientific">Psychrosphaera ytuae</name>
    <dbReference type="NCBI Taxonomy" id="2820710"/>
    <lineage>
        <taxon>Bacteria</taxon>
        <taxon>Pseudomonadati</taxon>
        <taxon>Pseudomonadota</taxon>
        <taxon>Gammaproteobacteria</taxon>
        <taxon>Alteromonadales</taxon>
        <taxon>Pseudoalteromonadaceae</taxon>
        <taxon>Psychrosphaera</taxon>
    </lineage>
</organism>
<feature type="transmembrane region" description="Helical" evidence="1">
    <location>
        <begin position="165"/>
        <end position="188"/>
    </location>
</feature>
<keyword evidence="1" id="KW-0472">Membrane</keyword>
<evidence type="ECO:0000256" key="1">
    <source>
        <dbReference type="SAM" id="Phobius"/>
    </source>
</evidence>
<sequence>MALIDDVKAAKHAWGKLSSFGRLFLVLSTFLSLNSIAGIKHSVIQWKGFLKDGFEFYRTILIEPLIAAFSSFDINVSESRANGLTLLAVICSSILRSWAYDRDLKYEWKDLTKITLISLTLFIFFAYPIIFVNKLYVAGIYSLIAILCYKLFLKEVFEGSFYKKLHFYTPYVAAIILLFVCAAINAGLNE</sequence>
<dbReference type="RefSeq" id="WP_208832590.1">
    <property type="nucleotide sequence ID" value="NZ_CP072110.1"/>
</dbReference>
<dbReference type="AlphaFoldDB" id="A0A975DCF4"/>
<feature type="transmembrane region" description="Helical" evidence="1">
    <location>
        <begin position="111"/>
        <end position="130"/>
    </location>
</feature>